<reference evidence="1 2" key="1">
    <citation type="journal article" date="2018" name="BMC Genomics">
        <title>Genomic comparison of Trypanosoma conorhini and Trypanosoma rangeli to Trypanosoma cruzi strains of high and low virulence.</title>
        <authorList>
            <person name="Bradwell K.R."/>
            <person name="Koparde V.N."/>
            <person name="Matveyev A.V."/>
            <person name="Serrano M.G."/>
            <person name="Alves J.M."/>
            <person name="Parikh H."/>
            <person name="Huang B."/>
            <person name="Lee V."/>
            <person name="Espinosa-Alvarez O."/>
            <person name="Ortiz P.A."/>
            <person name="Costa-Martins A.G."/>
            <person name="Teixeira M.M."/>
            <person name="Buck G.A."/>
        </authorList>
    </citation>
    <scope>NUCLEOTIDE SEQUENCE [LARGE SCALE GENOMIC DNA]</scope>
    <source>
        <strain evidence="1 2">AM80</strain>
    </source>
</reference>
<protein>
    <submittedName>
        <fullName evidence="1">Uncharacterized protein</fullName>
    </submittedName>
</protein>
<evidence type="ECO:0000313" key="2">
    <source>
        <dbReference type="Proteomes" id="UP000283634"/>
    </source>
</evidence>
<accession>A0A422N5J4</accession>
<dbReference type="AlphaFoldDB" id="A0A422N5J4"/>
<name>A0A422N5J4_TRYRA</name>
<dbReference type="GeneID" id="40331384"/>
<organism evidence="1 2">
    <name type="scientific">Trypanosoma rangeli</name>
    <dbReference type="NCBI Taxonomy" id="5698"/>
    <lineage>
        <taxon>Eukaryota</taxon>
        <taxon>Discoba</taxon>
        <taxon>Euglenozoa</taxon>
        <taxon>Kinetoplastea</taxon>
        <taxon>Metakinetoplastina</taxon>
        <taxon>Trypanosomatida</taxon>
        <taxon>Trypanosomatidae</taxon>
        <taxon>Trypanosoma</taxon>
        <taxon>Herpetosoma</taxon>
    </lineage>
</organism>
<keyword evidence="2" id="KW-1185">Reference proteome</keyword>
<gene>
    <name evidence="1" type="ORF">TraAM80_07451</name>
</gene>
<dbReference type="OrthoDB" id="252855at2759"/>
<dbReference type="RefSeq" id="XP_029235932.1">
    <property type="nucleotide sequence ID" value="XM_029384242.1"/>
</dbReference>
<dbReference type="EMBL" id="MKGL01000310">
    <property type="protein sequence ID" value="RNF00726.1"/>
    <property type="molecule type" value="Genomic_DNA"/>
</dbReference>
<comment type="caution">
    <text evidence="1">The sequence shown here is derived from an EMBL/GenBank/DDBJ whole genome shotgun (WGS) entry which is preliminary data.</text>
</comment>
<proteinExistence type="predicted"/>
<sequence length="658" mass="72397">MAEPILRVGGAAVLGEFCEVKGPVVRLLFCLQGPHGTPMQLDRRSWPPLIAGMLDELVELSMGSDYAIGNGTGGVCGASVTHLMLDPLRWDGASAMAHVARVNVPDVFARGHQRALSVALICPVLHVSLALSRWMADYCQRIARRLVHGAYLSYEEDVRRCQKAISLLLEAPDKETLLSPHTCQFLQQELQIINHLHERSQLLELSAPPSQESDVTVPLAEAVELAENLINGRGTVPLRPLDVVCGPCYTVALEEMKSLLHYYSLDVPTLLEGALGTLPSAFQVLHSPFPELAQDETKGHALDAPQFFNVGELRVLDPLRSDVNFSLNDCLPSWSHFTALYDPYLYSTLRNYGAQHVVGLAYNALRCKPIIVCGYDENSVVDAMKVACLFVPGLLQGREHALRLGIIPFTSSQLLSAEDIHRFAVVGCHVNAALLYGAPRFAQACTWHVGRHETTRGGCTMKLYGEQYDSSRTIGHYPSLSVLAPSLTADADAARTPLTTWLSSLLQSLAEPEERAGGLLWELADVLRQKVVNTAQEAALSDHVRLLLKRLLFDYCSHASLLLQHLRSRRRFQPSATAPASPPPRFSVLRSSFIGGDSDALPWVWSDVDTDMTLRTFFGVSLAARGDVIIVTELLKRMAIVVAWSFLPRPEGNRREEA</sequence>
<dbReference type="Proteomes" id="UP000283634">
    <property type="component" value="Unassembled WGS sequence"/>
</dbReference>
<evidence type="ECO:0000313" key="1">
    <source>
        <dbReference type="EMBL" id="RNF00726.1"/>
    </source>
</evidence>
<dbReference type="OMA" id="CHWPAND"/>